<dbReference type="AlphaFoldDB" id="A0A840J7C8"/>
<evidence type="ECO:0000313" key="3">
    <source>
        <dbReference type="Proteomes" id="UP000581769"/>
    </source>
</evidence>
<protein>
    <submittedName>
        <fullName evidence="2">Uncharacterized protein</fullName>
    </submittedName>
</protein>
<organism evidence="2 3">
    <name type="scientific">Amycolatopsis jiangsuensis</name>
    <dbReference type="NCBI Taxonomy" id="1181879"/>
    <lineage>
        <taxon>Bacteria</taxon>
        <taxon>Bacillati</taxon>
        <taxon>Actinomycetota</taxon>
        <taxon>Actinomycetes</taxon>
        <taxon>Pseudonocardiales</taxon>
        <taxon>Pseudonocardiaceae</taxon>
        <taxon>Amycolatopsis</taxon>
    </lineage>
</organism>
<evidence type="ECO:0000313" key="2">
    <source>
        <dbReference type="EMBL" id="MBB4689298.1"/>
    </source>
</evidence>
<dbReference type="EMBL" id="JACHMG010000001">
    <property type="protein sequence ID" value="MBB4689298.1"/>
    <property type="molecule type" value="Genomic_DNA"/>
</dbReference>
<feature type="region of interest" description="Disordered" evidence="1">
    <location>
        <begin position="159"/>
        <end position="185"/>
    </location>
</feature>
<accession>A0A840J7C8</accession>
<dbReference type="Proteomes" id="UP000581769">
    <property type="component" value="Unassembled WGS sequence"/>
</dbReference>
<reference evidence="2 3" key="1">
    <citation type="submission" date="2020-08" db="EMBL/GenBank/DDBJ databases">
        <title>Sequencing the genomes of 1000 actinobacteria strains.</title>
        <authorList>
            <person name="Klenk H.-P."/>
        </authorList>
    </citation>
    <scope>NUCLEOTIDE SEQUENCE [LARGE SCALE GENOMIC DNA]</scope>
    <source>
        <strain evidence="2 3">DSM 45859</strain>
    </source>
</reference>
<dbReference type="RefSeq" id="WP_184783859.1">
    <property type="nucleotide sequence ID" value="NZ_JACHMG010000001.1"/>
</dbReference>
<sequence length="185" mass="20244">MFTAPPAKVPIGLQAPHWTTVQVQRRVLVVAHHVTSLLRLLDVLPVFDSDSRVQLVFTWNGSDPFVHGLRNLLDDLGVIVIPWAQAINTEFDLALAANHGGLTEITAPLVILPHGVGYTKKSPGNRKPETGNRKPETGNRKPETGNRLRLVARMAALQRPARRVVTGARPPGGVRTADRAHPRRA</sequence>
<feature type="compositionally biased region" description="Basic and acidic residues" evidence="1">
    <location>
        <begin position="176"/>
        <end position="185"/>
    </location>
</feature>
<feature type="region of interest" description="Disordered" evidence="1">
    <location>
        <begin position="116"/>
        <end position="147"/>
    </location>
</feature>
<feature type="compositionally biased region" description="Basic and acidic residues" evidence="1">
    <location>
        <begin position="126"/>
        <end position="146"/>
    </location>
</feature>
<keyword evidence="3" id="KW-1185">Reference proteome</keyword>
<name>A0A840J7C8_9PSEU</name>
<proteinExistence type="predicted"/>
<gene>
    <name evidence="2" type="ORF">BJY18_006783</name>
</gene>
<comment type="caution">
    <text evidence="2">The sequence shown here is derived from an EMBL/GenBank/DDBJ whole genome shotgun (WGS) entry which is preliminary data.</text>
</comment>
<evidence type="ECO:0000256" key="1">
    <source>
        <dbReference type="SAM" id="MobiDB-lite"/>
    </source>
</evidence>